<sequence length="297" mass="33340">MAANRLTCTIFINNVKFCIVIAALCILSLQKSCTSQEILNADVQGEYEAIQETKNFGPELLLHEADDGTSKPESTDAEDISIKLQPDENEIVLDSGTADEKEAYTDINVFQDPPEADPTLIKKDKDFFSFTVKDIDGNLVKLEKYRGKVALVVNVASECGYTDGHYRALVHTQSVLENSNKFVILAFPCNQFGAQEPGTNQEIKKFAEEVYDVNFPMFSKISVLDNDVPEAWQYLIEKSGNAPNWNFWKYLVDSNGQVLKAWGPWIPVNDIFHEVKEVVDKAMFEDNSQFPPHGGEL</sequence>
<evidence type="ECO:0000256" key="4">
    <source>
        <dbReference type="ARBA" id="ARBA00022559"/>
    </source>
</evidence>
<dbReference type="InterPro" id="IPR000889">
    <property type="entry name" value="Glutathione_peroxidase"/>
</dbReference>
<organism evidence="8 9">
    <name type="scientific">Potamilus streckersoni</name>
    <dbReference type="NCBI Taxonomy" id="2493646"/>
    <lineage>
        <taxon>Eukaryota</taxon>
        <taxon>Metazoa</taxon>
        <taxon>Spiralia</taxon>
        <taxon>Lophotrochozoa</taxon>
        <taxon>Mollusca</taxon>
        <taxon>Bivalvia</taxon>
        <taxon>Autobranchia</taxon>
        <taxon>Heteroconchia</taxon>
        <taxon>Palaeoheterodonta</taxon>
        <taxon>Unionida</taxon>
        <taxon>Unionoidea</taxon>
        <taxon>Unionidae</taxon>
        <taxon>Ambleminae</taxon>
        <taxon>Lampsilini</taxon>
        <taxon>Potamilus</taxon>
    </lineage>
</organism>
<protein>
    <recommendedName>
        <fullName evidence="3 6">Glutathione peroxidase</fullName>
    </recommendedName>
</protein>
<dbReference type="InterPro" id="IPR029760">
    <property type="entry name" value="GPX_CS"/>
</dbReference>
<dbReference type="GO" id="GO:0006979">
    <property type="term" value="P:response to oxidative stress"/>
    <property type="evidence" value="ECO:0007669"/>
    <property type="project" value="InterPro"/>
</dbReference>
<reference evidence="8" key="1">
    <citation type="journal article" date="2021" name="Genome Biol. Evol.">
        <title>A High-Quality Reference Genome for a Parasitic Bivalve with Doubly Uniparental Inheritance (Bivalvia: Unionida).</title>
        <authorList>
            <person name="Smith C.H."/>
        </authorList>
    </citation>
    <scope>NUCLEOTIDE SEQUENCE</scope>
    <source>
        <strain evidence="8">CHS0354</strain>
    </source>
</reference>
<dbReference type="Gene3D" id="3.40.30.10">
    <property type="entry name" value="Glutaredoxin"/>
    <property type="match status" value="1"/>
</dbReference>
<comment type="caution">
    <text evidence="8">The sequence shown here is derived from an EMBL/GenBank/DDBJ whole genome shotgun (WGS) entry which is preliminary data.</text>
</comment>
<gene>
    <name evidence="8" type="ORF">CHS0354_026272</name>
</gene>
<evidence type="ECO:0000256" key="6">
    <source>
        <dbReference type="RuleBase" id="RU000499"/>
    </source>
</evidence>
<evidence type="ECO:0000313" key="8">
    <source>
        <dbReference type="EMBL" id="KAK3602384.1"/>
    </source>
</evidence>
<dbReference type="InterPro" id="IPR036249">
    <property type="entry name" value="Thioredoxin-like_sf"/>
</dbReference>
<dbReference type="AlphaFoldDB" id="A0AAE0W612"/>
<comment type="catalytic activity">
    <reaction evidence="1">
        <text>2 glutathione + H2O2 = glutathione disulfide + 2 H2O</text>
        <dbReference type="Rhea" id="RHEA:16833"/>
        <dbReference type="ChEBI" id="CHEBI:15377"/>
        <dbReference type="ChEBI" id="CHEBI:16240"/>
        <dbReference type="ChEBI" id="CHEBI:57925"/>
        <dbReference type="ChEBI" id="CHEBI:58297"/>
        <dbReference type="EC" id="1.11.1.9"/>
    </reaction>
</comment>
<dbReference type="SUPFAM" id="SSF52833">
    <property type="entry name" value="Thioredoxin-like"/>
    <property type="match status" value="1"/>
</dbReference>
<dbReference type="CDD" id="cd00340">
    <property type="entry name" value="GSH_Peroxidase"/>
    <property type="match status" value="1"/>
</dbReference>
<evidence type="ECO:0000313" key="9">
    <source>
        <dbReference type="Proteomes" id="UP001195483"/>
    </source>
</evidence>
<keyword evidence="9" id="KW-1185">Reference proteome</keyword>
<dbReference type="Pfam" id="PF00255">
    <property type="entry name" value="GSHPx"/>
    <property type="match status" value="1"/>
</dbReference>
<dbReference type="FunFam" id="3.40.30.10:FF:000049">
    <property type="entry name" value="Glutathione peroxidase"/>
    <property type="match status" value="1"/>
</dbReference>
<keyword evidence="7" id="KW-0732">Signal</keyword>
<dbReference type="GO" id="GO:0033554">
    <property type="term" value="P:cellular response to stress"/>
    <property type="evidence" value="ECO:0007669"/>
    <property type="project" value="UniProtKB-ARBA"/>
</dbReference>
<evidence type="ECO:0000256" key="2">
    <source>
        <dbReference type="ARBA" id="ARBA00006926"/>
    </source>
</evidence>
<dbReference type="Proteomes" id="UP001195483">
    <property type="component" value="Unassembled WGS sequence"/>
</dbReference>
<name>A0AAE0W612_9BIVA</name>
<dbReference type="PANTHER" id="PTHR11592:SF78">
    <property type="entry name" value="GLUTATHIONE PEROXIDASE"/>
    <property type="match status" value="1"/>
</dbReference>
<proteinExistence type="inferred from homology"/>
<dbReference type="GO" id="GO:0005783">
    <property type="term" value="C:endoplasmic reticulum"/>
    <property type="evidence" value="ECO:0007669"/>
    <property type="project" value="UniProtKB-ARBA"/>
</dbReference>
<feature type="signal peptide" evidence="7">
    <location>
        <begin position="1"/>
        <end position="35"/>
    </location>
</feature>
<evidence type="ECO:0000256" key="5">
    <source>
        <dbReference type="ARBA" id="ARBA00023002"/>
    </source>
</evidence>
<accession>A0AAE0W612</accession>
<dbReference type="PROSITE" id="PS51355">
    <property type="entry name" value="GLUTATHIONE_PEROXID_3"/>
    <property type="match status" value="1"/>
</dbReference>
<evidence type="ECO:0000256" key="1">
    <source>
        <dbReference type="ARBA" id="ARBA00000217"/>
    </source>
</evidence>
<comment type="similarity">
    <text evidence="2 6">Belongs to the glutathione peroxidase family.</text>
</comment>
<dbReference type="PRINTS" id="PR01011">
    <property type="entry name" value="GLUTPROXDASE"/>
</dbReference>
<feature type="chain" id="PRO_5041944645" description="Glutathione peroxidase" evidence="7">
    <location>
        <begin position="36"/>
        <end position="297"/>
    </location>
</feature>
<keyword evidence="4 6" id="KW-0575">Peroxidase</keyword>
<dbReference type="PROSITE" id="PS00763">
    <property type="entry name" value="GLUTATHIONE_PEROXID_2"/>
    <property type="match status" value="1"/>
</dbReference>
<dbReference type="EMBL" id="JAEAOA010001572">
    <property type="protein sequence ID" value="KAK3602384.1"/>
    <property type="molecule type" value="Genomic_DNA"/>
</dbReference>
<reference evidence="8" key="3">
    <citation type="submission" date="2023-05" db="EMBL/GenBank/DDBJ databases">
        <authorList>
            <person name="Smith C.H."/>
        </authorList>
    </citation>
    <scope>NUCLEOTIDE SEQUENCE</scope>
    <source>
        <strain evidence="8">CHS0354</strain>
        <tissue evidence="8">Mantle</tissue>
    </source>
</reference>
<dbReference type="GO" id="GO:0004602">
    <property type="term" value="F:glutathione peroxidase activity"/>
    <property type="evidence" value="ECO:0007669"/>
    <property type="project" value="UniProtKB-EC"/>
</dbReference>
<reference evidence="8" key="2">
    <citation type="journal article" date="2021" name="Genome Biol. Evol.">
        <title>Developing a high-quality reference genome for a parasitic bivalve with doubly uniparental inheritance (Bivalvia: Unionida).</title>
        <authorList>
            <person name="Smith C.H."/>
        </authorList>
    </citation>
    <scope>NUCLEOTIDE SEQUENCE</scope>
    <source>
        <strain evidence="8">CHS0354</strain>
        <tissue evidence="8">Mantle</tissue>
    </source>
</reference>
<evidence type="ECO:0000256" key="3">
    <source>
        <dbReference type="ARBA" id="ARBA00012310"/>
    </source>
</evidence>
<keyword evidence="5 6" id="KW-0560">Oxidoreductase</keyword>
<evidence type="ECO:0000256" key="7">
    <source>
        <dbReference type="SAM" id="SignalP"/>
    </source>
</evidence>
<dbReference type="PANTHER" id="PTHR11592">
    <property type="entry name" value="GLUTATHIONE PEROXIDASE"/>
    <property type="match status" value="1"/>
</dbReference>
<dbReference type="GO" id="GO:0070013">
    <property type="term" value="C:intracellular organelle lumen"/>
    <property type="evidence" value="ECO:0007669"/>
    <property type="project" value="UniProtKB-ARBA"/>
</dbReference>